<keyword evidence="1" id="KW-0732">Signal</keyword>
<gene>
    <name evidence="6" type="ORF">BN52_05690</name>
    <name evidence="7" type="ORF">FC38_GL001553</name>
</gene>
<dbReference type="STRING" id="1423751.FC38_GL001553"/>
<evidence type="ECO:0000313" key="7">
    <source>
        <dbReference type="EMBL" id="KRN09110.1"/>
    </source>
</evidence>
<dbReference type="InterPro" id="IPR024968">
    <property type="entry name" value="SlpA_C_lactobacillus"/>
</dbReference>
<evidence type="ECO:0000259" key="4">
    <source>
        <dbReference type="Pfam" id="PF04650"/>
    </source>
</evidence>
<organism evidence="6 8">
    <name type="scientific">Lactobacillus gigeriorum DSM 23908 = CRBIP 24.85</name>
    <dbReference type="NCBI Taxonomy" id="1423751"/>
    <lineage>
        <taxon>Bacteria</taxon>
        <taxon>Bacillati</taxon>
        <taxon>Bacillota</taxon>
        <taxon>Bacilli</taxon>
        <taxon>Lactobacillales</taxon>
        <taxon>Lactobacillaceae</taxon>
        <taxon>Lactobacillus</taxon>
    </lineage>
</organism>
<comment type="caution">
    <text evidence="6">The sequence shown here is derived from an EMBL/GenBank/DDBJ whole genome shotgun (WGS) entry which is preliminary data.</text>
</comment>
<reference evidence="7 9" key="2">
    <citation type="journal article" date="2015" name="Genome Announc.">
        <title>Expanding the biotechnology potential of lactobacilli through comparative genomics of 213 strains and associated genera.</title>
        <authorList>
            <person name="Sun Z."/>
            <person name="Harris H.M."/>
            <person name="McCann A."/>
            <person name="Guo C."/>
            <person name="Argimon S."/>
            <person name="Zhang W."/>
            <person name="Yang X."/>
            <person name="Jeffery I.B."/>
            <person name="Cooney J.C."/>
            <person name="Kagawa T.F."/>
            <person name="Liu W."/>
            <person name="Song Y."/>
            <person name="Salvetti E."/>
            <person name="Wrobel A."/>
            <person name="Rasinkangas P."/>
            <person name="Parkhill J."/>
            <person name="Rea M.C."/>
            <person name="O'Sullivan O."/>
            <person name="Ritari J."/>
            <person name="Douillard F.P."/>
            <person name="Paul Ross R."/>
            <person name="Yang R."/>
            <person name="Briner A.E."/>
            <person name="Felis G.E."/>
            <person name="de Vos W.M."/>
            <person name="Barrangou R."/>
            <person name="Klaenhammer T.R."/>
            <person name="Caufield P.W."/>
            <person name="Cui Y."/>
            <person name="Zhang H."/>
            <person name="O'Toole P.W."/>
        </authorList>
    </citation>
    <scope>NUCLEOTIDE SEQUENCE [LARGE SCALE GENOMIC DNA]</scope>
    <source>
        <strain evidence="7 9">DSM 23908</strain>
    </source>
</reference>
<dbReference type="Proteomes" id="UP000051521">
    <property type="component" value="Unassembled WGS sequence"/>
</dbReference>
<dbReference type="NCBIfam" id="TIGR02167">
    <property type="entry name" value="Liste_lipo_26"/>
    <property type="match status" value="1"/>
</dbReference>
<dbReference type="RefSeq" id="WP_008472097.1">
    <property type="nucleotide sequence ID" value="NZ_AYZO01000054.1"/>
</dbReference>
<dbReference type="EMBL" id="CAKC01000003">
    <property type="protein sequence ID" value="CCI86227.1"/>
    <property type="molecule type" value="Genomic_DNA"/>
</dbReference>
<keyword evidence="9" id="KW-1185">Reference proteome</keyword>
<protein>
    <submittedName>
        <fullName evidence="6">S-layer protein</fullName>
    </submittedName>
</protein>
<dbReference type="Pfam" id="PF17966">
    <property type="entry name" value="Muc_B2"/>
    <property type="match status" value="1"/>
</dbReference>
<feature type="compositionally biased region" description="Basic and acidic residues" evidence="2">
    <location>
        <begin position="53"/>
        <end position="74"/>
    </location>
</feature>
<proteinExistence type="predicted"/>
<evidence type="ECO:0000256" key="1">
    <source>
        <dbReference type="ARBA" id="ARBA00022729"/>
    </source>
</evidence>
<feature type="compositionally biased region" description="Polar residues" evidence="2">
    <location>
        <begin position="88"/>
        <end position="107"/>
    </location>
</feature>
<dbReference type="Pfam" id="PF03217">
    <property type="entry name" value="SlpA"/>
    <property type="match status" value="2"/>
</dbReference>
<dbReference type="InterPro" id="IPR005877">
    <property type="entry name" value="YSIRK_signal_dom"/>
</dbReference>
<feature type="region of interest" description="Disordered" evidence="2">
    <location>
        <begin position="39"/>
        <end position="138"/>
    </location>
</feature>
<name>I7J1C6_9LACO</name>
<evidence type="ECO:0000259" key="5">
    <source>
        <dbReference type="Pfam" id="PF17966"/>
    </source>
</evidence>
<dbReference type="InterPro" id="IPR032675">
    <property type="entry name" value="LRR_dom_sf"/>
</dbReference>
<feature type="domain" description="S-layer protein C-terminal" evidence="3">
    <location>
        <begin position="855"/>
        <end position="915"/>
    </location>
</feature>
<dbReference type="NCBIfam" id="TIGR01168">
    <property type="entry name" value="YSIRK_signal"/>
    <property type="match status" value="1"/>
</dbReference>
<dbReference type="Pfam" id="PF04650">
    <property type="entry name" value="YSIRK_signal"/>
    <property type="match status" value="1"/>
</dbReference>
<feature type="domain" description="YSIRK Gram-positive signal peptide" evidence="4">
    <location>
        <begin position="4"/>
        <end position="29"/>
    </location>
</feature>
<reference evidence="6 8" key="1">
    <citation type="submission" date="2012-06" db="EMBL/GenBank/DDBJ databases">
        <title>Draft genome sequence of Lactobacillus gigeriorum CRBIP 24.85T, isolated from chicken crop.</title>
        <authorList>
            <person name="Cousin S."/>
            <person name="Ma L."/>
            <person name="Creno S."/>
            <person name="Clermont D."/>
            <person name="Loux V."/>
            <person name="Bizet C."/>
            <person name="Bouchier C."/>
        </authorList>
    </citation>
    <scope>NUCLEOTIDE SEQUENCE [LARGE SCALE GENOMIC DNA]</scope>
    <source>
        <strain evidence="8">CRBIP 24.85T</strain>
        <strain evidence="6">Type strain: CRBIP 24.85</strain>
    </source>
</reference>
<accession>I7J1C6</accession>
<dbReference type="Pfam" id="PF03382">
    <property type="entry name" value="DUF285"/>
    <property type="match status" value="2"/>
</dbReference>
<dbReference type="Gene3D" id="2.60.40.4300">
    <property type="match status" value="1"/>
</dbReference>
<sequence length="923" mass="103355">MDFEKKPKYSLRKLAIGLVSVMFGSIIFVVSNTSVQAATNQSNDNQTVVPEVTENKKIEGEAGAETKEGVKNEGQEAPTTKPKIKPVANTQIEKQAATSQSNDNQTVVPEVTENKKNEGEGVEPNEGQKAPTTKPKIKPVANTQIEKQAATSQSNDNQTVVPEVTENKKNEGEGVEPNKSKKHQLLSLKLMKLAEAKEKTQNEAQPAENEATAEDKIDWAAIKYKRSYNNNSRGVEITGWDITKGGYDVVLPNTADFVKKGIITEKQAAYVTGDDLHNIFLTLASKTNNPEGKDFTITISHNKDSKLSDSRLHVKPTVNYNDSLQGDLVSVFGTYREHNRGTDTHYQNNLTKADLANLDVSNVYDMSNMFWNAAELKEVNLTDWQTNSVRYFSRMFFGTKQLSDLKFTNLTSSPTEKHGATLVQMFDGSGIENLDLSTWNVSNVTDFTYMFANTKKLNVLNISGWKLNKVEINNKPNIGLYLFGTDADNSSVRTIIANHTDLNGHYLQAFKQSHPMEIISDTTNPIFIKYAFVIKDPTDPSSEGSPNFVYVTFVDEKTGEIINKDPYAQVKRPVRDAADQLQAFYDAIQASYDKLLKAKGYEIVNKKVNKKAFKVVNGQMDSNQEAQLATKPDELVDNYYDSSKNPTIMWKVYLSHKKTTIDPNDVPEGMNKDDFVKTVKRVINITDPQTNQTKTITQEVTFKRSGVLDEVTKGLTYDEWSEDGKHTFDKIDVPTIPGYTPSQETIDSLVVTPDTDSNKTTVNITYSKNSADDGSNYYSDVTGNSSTNDSSQIIGQDQYVSGIVMFLSKGYDKFGNDTGSRYVAYSSIKYLPTIVEINGKTYYKLADKDQYVRVINITGKQRILKRNAYVYNNKGQRIGLTKFTKGKELTTYGKQIALRDGKKYYRIARGQYVKAINFKAKRK</sequence>
<evidence type="ECO:0000313" key="8">
    <source>
        <dbReference type="Proteomes" id="UP000009326"/>
    </source>
</evidence>
<evidence type="ECO:0000259" key="3">
    <source>
        <dbReference type="Pfam" id="PF03217"/>
    </source>
</evidence>
<evidence type="ECO:0000313" key="9">
    <source>
        <dbReference type="Proteomes" id="UP000051521"/>
    </source>
</evidence>
<feature type="compositionally biased region" description="Polar residues" evidence="2">
    <location>
        <begin position="39"/>
        <end position="48"/>
    </location>
</feature>
<dbReference type="PATRIC" id="fig|1423751.3.peg.1603"/>
<dbReference type="InterPro" id="IPR005046">
    <property type="entry name" value="DUF285"/>
</dbReference>
<feature type="domain" description="S-layer protein C-terminal" evidence="3">
    <location>
        <begin position="806"/>
        <end position="854"/>
    </location>
</feature>
<dbReference type="OrthoDB" id="2327165at2"/>
<dbReference type="InterPro" id="IPR041495">
    <property type="entry name" value="Mub_B2"/>
</dbReference>
<dbReference type="InterPro" id="IPR011889">
    <property type="entry name" value="Liste_lipo_26"/>
</dbReference>
<feature type="domain" description="Mub B2-like" evidence="5">
    <location>
        <begin position="672"/>
        <end position="768"/>
    </location>
</feature>
<dbReference type="Proteomes" id="UP000009326">
    <property type="component" value="Unassembled WGS sequence"/>
</dbReference>
<evidence type="ECO:0000256" key="2">
    <source>
        <dbReference type="SAM" id="MobiDB-lite"/>
    </source>
</evidence>
<evidence type="ECO:0000313" key="6">
    <source>
        <dbReference type="EMBL" id="CCI86227.1"/>
    </source>
</evidence>
<dbReference type="EMBL" id="AYZO01000054">
    <property type="protein sequence ID" value="KRN09110.1"/>
    <property type="molecule type" value="Genomic_DNA"/>
</dbReference>
<dbReference type="AlphaFoldDB" id="I7J1C6"/>
<dbReference type="Gene3D" id="3.80.10.10">
    <property type="entry name" value="Ribonuclease Inhibitor"/>
    <property type="match status" value="1"/>
</dbReference>